<accession>A0A835AEL3</accession>
<sequence>MEFHNHEADDLPPSPPLNAGDEALKAEETKKLVKPKRALVPWKGFGKKGQPIRLVTNHFKVSLKNTDEFFFHYYVCLLSLYKVLVRTPANGSPGNDSPPGGDRKRIRRPYNTKTYTVELSFAAKIPMSAIAHALRGKALLEELEDTNTSNKCRKQNYWFTLKRRNGDSEEISVYDHFVKNHGIVLGYSADFPCIDVGKRKRPSYFPIEVLQCSNYDSEPMLMACGISIAKSFTEVDGRVLQAPKLKAGNGEDIFTRNGRWNFNNKVSMSRVQFFVCMEASLEEDNYISLVQRITIEILFPRGSLEPAVSTNGRWSACCNVRDLVRSLIKCGGMKGMKVEQPLDAFEENPSMRRAPPVRRVEDMFQQVETKLCELPKFLLCVLADRKNSDVYGGVLEEKCLAEFGIVTQCVAPTRVNDQYLTNVLLKINAKVAL</sequence>
<dbReference type="InterPro" id="IPR036085">
    <property type="entry name" value="PAZ_dom_sf"/>
</dbReference>
<dbReference type="AlphaFoldDB" id="A0A835AEL3"/>
<dbReference type="EMBL" id="JACEFO010002394">
    <property type="protein sequence ID" value="KAF8661498.1"/>
    <property type="molecule type" value="Genomic_DNA"/>
</dbReference>
<dbReference type="Proteomes" id="UP000636709">
    <property type="component" value="Unassembled WGS sequence"/>
</dbReference>
<name>A0A835AEL3_9POAL</name>
<evidence type="ECO:0000313" key="3">
    <source>
        <dbReference type="EMBL" id="KAF8661498.1"/>
    </source>
</evidence>
<evidence type="ECO:0000259" key="2">
    <source>
        <dbReference type="Pfam" id="PF16488"/>
    </source>
</evidence>
<reference evidence="3" key="1">
    <citation type="submission" date="2020-07" db="EMBL/GenBank/DDBJ databases">
        <title>Genome sequence and genetic diversity analysis of an under-domesticated orphan crop, white fonio (Digitaria exilis).</title>
        <authorList>
            <person name="Bennetzen J.L."/>
            <person name="Chen S."/>
            <person name="Ma X."/>
            <person name="Wang X."/>
            <person name="Yssel A.E.J."/>
            <person name="Chaluvadi S.R."/>
            <person name="Johnson M."/>
            <person name="Gangashetty P."/>
            <person name="Hamidou F."/>
            <person name="Sanogo M.D."/>
            <person name="Zwaenepoel A."/>
            <person name="Wallace J."/>
            <person name="Van De Peer Y."/>
            <person name="Van Deynze A."/>
        </authorList>
    </citation>
    <scope>NUCLEOTIDE SEQUENCE</scope>
    <source>
        <tissue evidence="3">Leaves</tissue>
    </source>
</reference>
<protein>
    <recommendedName>
        <fullName evidence="2">Argonaute linker 2 domain-containing protein</fullName>
    </recommendedName>
</protein>
<feature type="compositionally biased region" description="Low complexity" evidence="1">
    <location>
        <begin position="89"/>
        <end position="100"/>
    </location>
</feature>
<gene>
    <name evidence="3" type="ORF">HU200_056914</name>
</gene>
<evidence type="ECO:0000313" key="4">
    <source>
        <dbReference type="Proteomes" id="UP000636709"/>
    </source>
</evidence>
<dbReference type="InterPro" id="IPR012337">
    <property type="entry name" value="RNaseH-like_sf"/>
</dbReference>
<dbReference type="SUPFAM" id="SSF101690">
    <property type="entry name" value="PAZ domain"/>
    <property type="match status" value="1"/>
</dbReference>
<feature type="domain" description="Argonaute linker 2" evidence="2">
    <location>
        <begin position="209"/>
        <end position="246"/>
    </location>
</feature>
<feature type="region of interest" description="Disordered" evidence="1">
    <location>
        <begin position="1"/>
        <end position="21"/>
    </location>
</feature>
<proteinExistence type="predicted"/>
<keyword evidence="4" id="KW-1185">Reference proteome</keyword>
<dbReference type="Gene3D" id="3.40.50.2300">
    <property type="match status" value="1"/>
</dbReference>
<dbReference type="OrthoDB" id="10252740at2759"/>
<dbReference type="GO" id="GO:0003723">
    <property type="term" value="F:RNA binding"/>
    <property type="evidence" value="ECO:0007669"/>
    <property type="project" value="InterPro"/>
</dbReference>
<organism evidence="3 4">
    <name type="scientific">Digitaria exilis</name>
    <dbReference type="NCBI Taxonomy" id="1010633"/>
    <lineage>
        <taxon>Eukaryota</taxon>
        <taxon>Viridiplantae</taxon>
        <taxon>Streptophyta</taxon>
        <taxon>Embryophyta</taxon>
        <taxon>Tracheophyta</taxon>
        <taxon>Spermatophyta</taxon>
        <taxon>Magnoliopsida</taxon>
        <taxon>Liliopsida</taxon>
        <taxon>Poales</taxon>
        <taxon>Poaceae</taxon>
        <taxon>PACMAD clade</taxon>
        <taxon>Panicoideae</taxon>
        <taxon>Panicodae</taxon>
        <taxon>Paniceae</taxon>
        <taxon>Anthephorinae</taxon>
        <taxon>Digitaria</taxon>
    </lineage>
</organism>
<dbReference type="InterPro" id="IPR032472">
    <property type="entry name" value="ArgoL2"/>
</dbReference>
<dbReference type="SUPFAM" id="SSF53098">
    <property type="entry name" value="Ribonuclease H-like"/>
    <property type="match status" value="1"/>
</dbReference>
<comment type="caution">
    <text evidence="3">The sequence shown here is derived from an EMBL/GenBank/DDBJ whole genome shotgun (WGS) entry which is preliminary data.</text>
</comment>
<evidence type="ECO:0000256" key="1">
    <source>
        <dbReference type="SAM" id="MobiDB-lite"/>
    </source>
</evidence>
<dbReference type="Pfam" id="PF16488">
    <property type="entry name" value="ArgoL2"/>
    <property type="match status" value="1"/>
</dbReference>
<dbReference type="PANTHER" id="PTHR22891">
    <property type="entry name" value="EUKARYOTIC TRANSLATION INITIATION FACTOR 2C"/>
    <property type="match status" value="1"/>
</dbReference>
<dbReference type="Gene3D" id="2.170.260.10">
    <property type="entry name" value="paz domain"/>
    <property type="match status" value="1"/>
</dbReference>
<dbReference type="CDD" id="cd02846">
    <property type="entry name" value="PAZ_argonaute_like"/>
    <property type="match status" value="1"/>
</dbReference>
<feature type="region of interest" description="Disordered" evidence="1">
    <location>
        <begin position="89"/>
        <end position="108"/>
    </location>
</feature>